<evidence type="ECO:0000256" key="1">
    <source>
        <dbReference type="ARBA" id="ARBA00004123"/>
    </source>
</evidence>
<evidence type="ECO:0000256" key="8">
    <source>
        <dbReference type="SAM" id="Coils"/>
    </source>
</evidence>
<keyword evidence="12" id="KW-1185">Reference proteome</keyword>
<keyword evidence="4 7" id="KW-0863">Zinc-finger</keyword>
<evidence type="ECO:0000256" key="3">
    <source>
        <dbReference type="ARBA" id="ARBA00022737"/>
    </source>
</evidence>
<keyword evidence="2" id="KW-0479">Metal-binding</keyword>
<protein>
    <submittedName>
        <fullName evidence="11">Zinc finger protein 37-like</fullName>
    </submittedName>
</protein>
<dbReference type="PANTHER" id="PTHR23235">
    <property type="entry name" value="KRUEPPEL-LIKE TRANSCRIPTION FACTOR"/>
    <property type="match status" value="1"/>
</dbReference>
<reference evidence="12" key="1">
    <citation type="submission" date="2013-11" db="EMBL/GenBank/DDBJ databases">
        <title>The genomic landscape of the Guanapo guppy.</title>
        <authorList>
            <person name="Kuenstner A."/>
            <person name="Dreyer C."/>
        </authorList>
    </citation>
    <scope>NUCLEOTIDE SEQUENCE</scope>
    <source>
        <strain evidence="12">Guanapo</strain>
    </source>
</reference>
<dbReference type="GO" id="GO:0005634">
    <property type="term" value="C:nucleus"/>
    <property type="evidence" value="ECO:0007669"/>
    <property type="project" value="UniProtKB-SubCell"/>
</dbReference>
<dbReference type="GeneTree" id="ENSGT00940000154715"/>
<keyword evidence="5" id="KW-0862">Zinc</keyword>
<feature type="domain" description="C2H2-type" evidence="10">
    <location>
        <begin position="263"/>
        <end position="285"/>
    </location>
</feature>
<name>A0A3P9N4S5_POERE</name>
<dbReference type="Bgee" id="ENSPREG00000003187">
    <property type="expression patterns" value="Expressed in caudal fin and 1 other cell type or tissue"/>
</dbReference>
<evidence type="ECO:0000256" key="9">
    <source>
        <dbReference type="SAM" id="MobiDB-lite"/>
    </source>
</evidence>
<evidence type="ECO:0000313" key="12">
    <source>
        <dbReference type="Proteomes" id="UP000242638"/>
    </source>
</evidence>
<sequence length="300" mass="33996">MCSVEPLREFIRERLTAAAEEIFTQLEKTIVQYEEEIDRQRRLLDLSWRPRTEQNPADVQQRLVSRKQQVLMAPLLSNQETLSGPAEPETVDRNPEAVQVKEEPDDEIAGRDEEQLHLKQEADSFTVSPAEEAGEDSNPDPVPSEPGPGAQDEEPETSRDEAWEQNGKRTEQKPLQGLFSCKTCSKSFSQKGSLTKHLRLHAGGNPFTCLSCGRSFRKHFSLIVHMRIHTGEKPFPCLVCGKSFCQRGNLNVHMRTHTGEKPFPCLTCGKHFQRKSNLTAHTRIHKRNALCVSMVMKEAV</sequence>
<evidence type="ECO:0000256" key="4">
    <source>
        <dbReference type="ARBA" id="ARBA00022771"/>
    </source>
</evidence>
<evidence type="ECO:0000256" key="6">
    <source>
        <dbReference type="ARBA" id="ARBA00023242"/>
    </source>
</evidence>
<dbReference type="KEGG" id="pret:103463207"/>
<dbReference type="GO" id="GO:0008270">
    <property type="term" value="F:zinc ion binding"/>
    <property type="evidence" value="ECO:0007669"/>
    <property type="project" value="UniProtKB-KW"/>
</dbReference>
<dbReference type="AlphaFoldDB" id="A0A3P9N4S5"/>
<proteinExistence type="predicted"/>
<dbReference type="Proteomes" id="UP000242638">
    <property type="component" value="Unassembled WGS sequence"/>
</dbReference>
<feature type="domain" description="C2H2-type" evidence="10">
    <location>
        <begin position="179"/>
        <end position="206"/>
    </location>
</feature>
<evidence type="ECO:0000256" key="5">
    <source>
        <dbReference type="ARBA" id="ARBA00022833"/>
    </source>
</evidence>
<accession>A0A3P9N4S5</accession>
<dbReference type="Pfam" id="PF00096">
    <property type="entry name" value="zf-C2H2"/>
    <property type="match status" value="4"/>
</dbReference>
<feature type="compositionally biased region" description="Basic and acidic residues" evidence="9">
    <location>
        <begin position="90"/>
        <end position="108"/>
    </location>
</feature>
<dbReference type="PANTHER" id="PTHR23235:SF151">
    <property type="entry name" value="OOCYTE ZINC FINGER PROTEIN XLCOF7.1"/>
    <property type="match status" value="1"/>
</dbReference>
<comment type="subcellular location">
    <subcellularLocation>
        <location evidence="1">Nucleus</location>
    </subcellularLocation>
</comment>
<keyword evidence="8" id="KW-0175">Coiled coil</keyword>
<evidence type="ECO:0000256" key="2">
    <source>
        <dbReference type="ARBA" id="ARBA00022723"/>
    </source>
</evidence>
<evidence type="ECO:0000256" key="7">
    <source>
        <dbReference type="PROSITE-ProRule" id="PRU00042"/>
    </source>
</evidence>
<dbReference type="SMART" id="SM00355">
    <property type="entry name" value="ZnF_C2H2"/>
    <property type="match status" value="4"/>
</dbReference>
<feature type="domain" description="C2H2-type" evidence="10">
    <location>
        <begin position="207"/>
        <end position="234"/>
    </location>
</feature>
<keyword evidence="3" id="KW-0677">Repeat</keyword>
<dbReference type="PROSITE" id="PS50157">
    <property type="entry name" value="ZINC_FINGER_C2H2_2"/>
    <property type="match status" value="4"/>
</dbReference>
<feature type="region of interest" description="Disordered" evidence="9">
    <location>
        <begin position="77"/>
        <end position="108"/>
    </location>
</feature>
<organism evidence="11 12">
    <name type="scientific">Poecilia reticulata</name>
    <name type="common">Guppy</name>
    <name type="synonym">Acanthophacelus reticulatus</name>
    <dbReference type="NCBI Taxonomy" id="8081"/>
    <lineage>
        <taxon>Eukaryota</taxon>
        <taxon>Metazoa</taxon>
        <taxon>Chordata</taxon>
        <taxon>Craniata</taxon>
        <taxon>Vertebrata</taxon>
        <taxon>Euteleostomi</taxon>
        <taxon>Actinopterygii</taxon>
        <taxon>Neopterygii</taxon>
        <taxon>Teleostei</taxon>
        <taxon>Neoteleostei</taxon>
        <taxon>Acanthomorphata</taxon>
        <taxon>Ovalentaria</taxon>
        <taxon>Atherinomorphae</taxon>
        <taxon>Cyprinodontiformes</taxon>
        <taxon>Poeciliidae</taxon>
        <taxon>Poeciliinae</taxon>
        <taxon>Poecilia</taxon>
    </lineage>
</organism>
<dbReference type="PROSITE" id="PS00028">
    <property type="entry name" value="ZINC_FINGER_C2H2_1"/>
    <property type="match status" value="4"/>
</dbReference>
<dbReference type="Gene3D" id="3.30.160.60">
    <property type="entry name" value="Classic Zinc Finger"/>
    <property type="match status" value="4"/>
</dbReference>
<feature type="coiled-coil region" evidence="8">
    <location>
        <begin position="16"/>
        <end position="43"/>
    </location>
</feature>
<dbReference type="OrthoDB" id="654211at2759"/>
<dbReference type="InterPro" id="IPR036236">
    <property type="entry name" value="Znf_C2H2_sf"/>
</dbReference>
<dbReference type="FunFam" id="3.30.160.60:FF:000110">
    <property type="entry name" value="Zinc finger protein-like"/>
    <property type="match status" value="1"/>
</dbReference>
<dbReference type="SUPFAM" id="SSF57667">
    <property type="entry name" value="beta-beta-alpha zinc fingers"/>
    <property type="match status" value="2"/>
</dbReference>
<feature type="compositionally biased region" description="Basic and acidic residues" evidence="9">
    <location>
        <begin position="156"/>
        <end position="171"/>
    </location>
</feature>
<dbReference type="GeneID" id="103463207"/>
<dbReference type="RefSeq" id="XP_008404657.1">
    <property type="nucleotide sequence ID" value="XM_008406435.2"/>
</dbReference>
<dbReference type="Ensembl" id="ENSPRET00000004581.1">
    <property type="protein sequence ID" value="ENSPREP00000004517.1"/>
    <property type="gene ID" value="ENSPREG00000003187.1"/>
</dbReference>
<feature type="domain" description="C2H2-type" evidence="10">
    <location>
        <begin position="235"/>
        <end position="262"/>
    </location>
</feature>
<dbReference type="GO" id="GO:0000978">
    <property type="term" value="F:RNA polymerase II cis-regulatory region sequence-specific DNA binding"/>
    <property type="evidence" value="ECO:0007669"/>
    <property type="project" value="TreeGrafter"/>
</dbReference>
<dbReference type="FunFam" id="3.30.160.60:FF:000478">
    <property type="entry name" value="Zinc finger protein 133"/>
    <property type="match status" value="1"/>
</dbReference>
<evidence type="ECO:0000259" key="10">
    <source>
        <dbReference type="PROSITE" id="PS50157"/>
    </source>
</evidence>
<evidence type="ECO:0000313" key="11">
    <source>
        <dbReference type="Ensembl" id="ENSPREP00000004517.1"/>
    </source>
</evidence>
<dbReference type="OMA" id="GNPFTCL"/>
<feature type="region of interest" description="Disordered" evidence="9">
    <location>
        <begin position="127"/>
        <end position="171"/>
    </location>
</feature>
<dbReference type="GO" id="GO:0000981">
    <property type="term" value="F:DNA-binding transcription factor activity, RNA polymerase II-specific"/>
    <property type="evidence" value="ECO:0007669"/>
    <property type="project" value="TreeGrafter"/>
</dbReference>
<reference evidence="11" key="2">
    <citation type="submission" date="2025-08" db="UniProtKB">
        <authorList>
            <consortium name="Ensembl"/>
        </authorList>
    </citation>
    <scope>IDENTIFICATION</scope>
    <source>
        <strain evidence="11">Guanapo</strain>
    </source>
</reference>
<reference evidence="11" key="3">
    <citation type="submission" date="2025-09" db="UniProtKB">
        <authorList>
            <consortium name="Ensembl"/>
        </authorList>
    </citation>
    <scope>IDENTIFICATION</scope>
    <source>
        <strain evidence="11">Guanapo</strain>
    </source>
</reference>
<dbReference type="InterPro" id="IPR013087">
    <property type="entry name" value="Znf_C2H2_type"/>
</dbReference>
<keyword evidence="6" id="KW-0539">Nucleus</keyword>
<dbReference type="FunFam" id="3.30.160.60:FF:000870">
    <property type="entry name" value="zinc finger protein 197 isoform X1"/>
    <property type="match status" value="2"/>
</dbReference>